<sequence length="184" mass="20327">MSPADMITVEALDGEGAARAEQDFRAVYAEVFAEPPYNETADGVASTFRRFRSQTRKPAFRGALARTKDGEPVGMAFGYPLGSGTGWWGHLTEPVPEEMSREDGQRTFGLMEMAVRASWRRHGVARRLHEVLLAGGDEERALLNVHPASEAAQAAYRSWGYRKVGEARPWAGAEPHDVLLLTIR</sequence>
<dbReference type="Pfam" id="PF00583">
    <property type="entry name" value="Acetyltransf_1"/>
    <property type="match status" value="1"/>
</dbReference>
<dbReference type="AlphaFoldDB" id="A0A8T4IPR3"/>
<keyword evidence="2" id="KW-0012">Acyltransferase</keyword>
<dbReference type="PROSITE" id="PS51186">
    <property type="entry name" value="GNAT"/>
    <property type="match status" value="1"/>
</dbReference>
<name>A0A8T4IPR3_9ACTN</name>
<dbReference type="GO" id="GO:0016747">
    <property type="term" value="F:acyltransferase activity, transferring groups other than amino-acyl groups"/>
    <property type="evidence" value="ECO:0007669"/>
    <property type="project" value="InterPro"/>
</dbReference>
<evidence type="ECO:0000313" key="3">
    <source>
        <dbReference type="Proteomes" id="UP000675554"/>
    </source>
</evidence>
<proteinExistence type="predicted"/>
<feature type="domain" description="N-acetyltransferase" evidence="1">
    <location>
        <begin position="7"/>
        <end position="184"/>
    </location>
</feature>
<reference evidence="2" key="1">
    <citation type="submission" date="2021-04" db="EMBL/GenBank/DDBJ databases">
        <title>Sequencing of actinobacteria type strains.</title>
        <authorList>
            <person name="Nguyen G.-S."/>
            <person name="Wentzel A."/>
        </authorList>
    </citation>
    <scope>NUCLEOTIDE SEQUENCE</scope>
    <source>
        <strain evidence="2">DSM 42095</strain>
    </source>
</reference>
<evidence type="ECO:0000313" key="2">
    <source>
        <dbReference type="EMBL" id="MBR7673745.1"/>
    </source>
</evidence>
<protein>
    <submittedName>
        <fullName evidence="2">GNAT family N-acetyltransferase</fullName>
        <ecNumber evidence="2">2.3.1.-</ecNumber>
    </submittedName>
</protein>
<gene>
    <name evidence="2" type="ORF">KDA82_12095</name>
</gene>
<dbReference type="Gene3D" id="3.40.630.30">
    <property type="match status" value="1"/>
</dbReference>
<keyword evidence="3" id="KW-1185">Reference proteome</keyword>
<organism evidence="2 3">
    <name type="scientific">Streptomyces daliensis</name>
    <dbReference type="NCBI Taxonomy" id="299421"/>
    <lineage>
        <taxon>Bacteria</taxon>
        <taxon>Bacillati</taxon>
        <taxon>Actinomycetota</taxon>
        <taxon>Actinomycetes</taxon>
        <taxon>Kitasatosporales</taxon>
        <taxon>Streptomycetaceae</taxon>
        <taxon>Streptomyces</taxon>
    </lineage>
</organism>
<keyword evidence="2" id="KW-0808">Transferase</keyword>
<dbReference type="EMBL" id="JAGSMN010000247">
    <property type="protein sequence ID" value="MBR7673745.1"/>
    <property type="molecule type" value="Genomic_DNA"/>
</dbReference>
<evidence type="ECO:0000259" key="1">
    <source>
        <dbReference type="PROSITE" id="PS51186"/>
    </source>
</evidence>
<dbReference type="InterPro" id="IPR016181">
    <property type="entry name" value="Acyl_CoA_acyltransferase"/>
</dbReference>
<dbReference type="SUPFAM" id="SSF55729">
    <property type="entry name" value="Acyl-CoA N-acyltransferases (Nat)"/>
    <property type="match status" value="1"/>
</dbReference>
<dbReference type="EC" id="2.3.1.-" evidence="2"/>
<accession>A0A8T4IPR3</accession>
<dbReference type="Proteomes" id="UP000675554">
    <property type="component" value="Unassembled WGS sequence"/>
</dbReference>
<dbReference type="InterPro" id="IPR000182">
    <property type="entry name" value="GNAT_dom"/>
</dbReference>
<comment type="caution">
    <text evidence="2">The sequence shown here is derived from an EMBL/GenBank/DDBJ whole genome shotgun (WGS) entry which is preliminary data.</text>
</comment>